<feature type="transmembrane region" description="Helical" evidence="8">
    <location>
        <begin position="369"/>
        <end position="391"/>
    </location>
</feature>
<reference evidence="10" key="1">
    <citation type="submission" date="2021-03" db="EMBL/GenBank/DDBJ databases">
        <title>Bacillus suaedae sp. nov., isolated from Suaeda aralocaspica.</title>
        <authorList>
            <person name="Lei R.F.R."/>
        </authorList>
    </citation>
    <scope>NUCLEOTIDE SEQUENCE</scope>
    <source>
        <strain evidence="10">YZJH907-2</strain>
    </source>
</reference>
<keyword evidence="3" id="KW-0813">Transport</keyword>
<accession>A0A941AU34</accession>
<evidence type="ECO:0000256" key="7">
    <source>
        <dbReference type="ARBA" id="ARBA00023136"/>
    </source>
</evidence>
<keyword evidence="7 8" id="KW-0472">Membrane</keyword>
<feature type="transmembrane region" description="Helical" evidence="8">
    <location>
        <begin position="304"/>
        <end position="333"/>
    </location>
</feature>
<feature type="transmembrane region" description="Helical" evidence="8">
    <location>
        <begin position="80"/>
        <end position="104"/>
    </location>
</feature>
<feature type="transmembrane region" description="Helical" evidence="8">
    <location>
        <begin position="277"/>
        <end position="298"/>
    </location>
</feature>
<feature type="transmembrane region" description="Helical" evidence="8">
    <location>
        <begin position="345"/>
        <end position="363"/>
    </location>
</feature>
<evidence type="ECO:0000256" key="8">
    <source>
        <dbReference type="SAM" id="Phobius"/>
    </source>
</evidence>
<comment type="subcellular location">
    <subcellularLocation>
        <location evidence="1">Cell membrane</location>
        <topology evidence="1">Multi-pass membrane protein</topology>
    </subcellularLocation>
</comment>
<evidence type="ECO:0000313" key="11">
    <source>
        <dbReference type="Proteomes" id="UP000678228"/>
    </source>
</evidence>
<proteinExistence type="inferred from homology"/>
<dbReference type="PANTHER" id="PTHR43271">
    <property type="entry name" value="BLL2771 PROTEIN"/>
    <property type="match status" value="1"/>
</dbReference>
<dbReference type="SUPFAM" id="SSF103473">
    <property type="entry name" value="MFS general substrate transporter"/>
    <property type="match status" value="1"/>
</dbReference>
<keyword evidence="11" id="KW-1185">Reference proteome</keyword>
<feature type="transmembrane region" description="Helical" evidence="8">
    <location>
        <begin position="139"/>
        <end position="162"/>
    </location>
</feature>
<dbReference type="Proteomes" id="UP000678228">
    <property type="component" value="Unassembled WGS sequence"/>
</dbReference>
<gene>
    <name evidence="10" type="ORF">J7W16_21240</name>
</gene>
<comment type="similarity">
    <text evidence="2">Belongs to the major facilitator superfamily.</text>
</comment>
<feature type="transmembrane region" description="Helical" evidence="8">
    <location>
        <begin position="54"/>
        <end position="73"/>
    </location>
</feature>
<name>A0A941AU34_9BACI</name>
<feature type="transmembrane region" description="Helical" evidence="8">
    <location>
        <begin position="110"/>
        <end position="127"/>
    </location>
</feature>
<feature type="transmembrane region" description="Helical" evidence="8">
    <location>
        <begin position="12"/>
        <end position="34"/>
    </location>
</feature>
<dbReference type="InterPro" id="IPR020846">
    <property type="entry name" value="MFS_dom"/>
</dbReference>
<evidence type="ECO:0000256" key="4">
    <source>
        <dbReference type="ARBA" id="ARBA00022475"/>
    </source>
</evidence>
<evidence type="ECO:0000256" key="2">
    <source>
        <dbReference type="ARBA" id="ARBA00008335"/>
    </source>
</evidence>
<sequence>MKPFSNLRDYNSTFITFLLFWSGLVILISMYIAISIPDAFSSTYQISTTQTAWISSSFSLAYALGCFFFGPVSDRYGRRVFLVSSIIGLTILTIITGFVTNYIALLVLRLAQGFVAAAFVPISLVYAGEILPTKKRVTAIGFILSGLLMSSIIGQVFSGFIYQITGLHAIYFVLGAIYLFTAILVVFYLPKEPTQHSQESLRERFIMMKDVLIRKQVLLCFSISFMLLFSIVGVYTLLGNYLSSAPFGLSTEHILLIRAAGIFGMLLAPFTGKISELLGTFVVLRGGLIIASISLFILSMSDTITVITLMSIIFVAGIALVMPVIITTLSLFVPNAKGSAISFNAFILFLGVSAGPILANTLINMNLNHFAFIVFAGILFIGVLLSSLITMKAAVPRKDMSKAVNE</sequence>
<dbReference type="PANTHER" id="PTHR43271:SF2">
    <property type="entry name" value="BLL2771 PROTEIN"/>
    <property type="match status" value="1"/>
</dbReference>
<dbReference type="PROSITE" id="PS50850">
    <property type="entry name" value="MFS"/>
    <property type="match status" value="1"/>
</dbReference>
<dbReference type="EMBL" id="JAGKSQ010000017">
    <property type="protein sequence ID" value="MBP3953594.1"/>
    <property type="molecule type" value="Genomic_DNA"/>
</dbReference>
<protein>
    <submittedName>
        <fullName evidence="10">MFS transporter</fullName>
    </submittedName>
</protein>
<feature type="transmembrane region" description="Helical" evidence="8">
    <location>
        <begin position="217"/>
        <end position="238"/>
    </location>
</feature>
<dbReference type="InterPro" id="IPR036259">
    <property type="entry name" value="MFS_trans_sf"/>
</dbReference>
<keyword evidence="4" id="KW-1003">Cell membrane</keyword>
<evidence type="ECO:0000256" key="6">
    <source>
        <dbReference type="ARBA" id="ARBA00022989"/>
    </source>
</evidence>
<evidence type="ECO:0000259" key="9">
    <source>
        <dbReference type="PROSITE" id="PS50850"/>
    </source>
</evidence>
<evidence type="ECO:0000313" key="10">
    <source>
        <dbReference type="EMBL" id="MBP3953594.1"/>
    </source>
</evidence>
<evidence type="ECO:0000256" key="5">
    <source>
        <dbReference type="ARBA" id="ARBA00022692"/>
    </source>
</evidence>
<feature type="transmembrane region" description="Helical" evidence="8">
    <location>
        <begin position="253"/>
        <end position="270"/>
    </location>
</feature>
<keyword evidence="6 8" id="KW-1133">Transmembrane helix</keyword>
<dbReference type="GO" id="GO:0005886">
    <property type="term" value="C:plasma membrane"/>
    <property type="evidence" value="ECO:0007669"/>
    <property type="project" value="UniProtKB-SubCell"/>
</dbReference>
<dbReference type="Pfam" id="PF07690">
    <property type="entry name" value="MFS_1"/>
    <property type="match status" value="1"/>
</dbReference>
<dbReference type="CDD" id="cd17324">
    <property type="entry name" value="MFS_NepI_like"/>
    <property type="match status" value="1"/>
</dbReference>
<dbReference type="InterPro" id="IPR011701">
    <property type="entry name" value="MFS"/>
</dbReference>
<feature type="domain" description="Major facilitator superfamily (MFS) profile" evidence="9">
    <location>
        <begin position="15"/>
        <end position="394"/>
    </location>
</feature>
<evidence type="ECO:0000256" key="1">
    <source>
        <dbReference type="ARBA" id="ARBA00004651"/>
    </source>
</evidence>
<dbReference type="AlphaFoldDB" id="A0A941AU34"/>
<feature type="transmembrane region" description="Helical" evidence="8">
    <location>
        <begin position="168"/>
        <end position="189"/>
    </location>
</feature>
<dbReference type="Gene3D" id="1.20.1250.20">
    <property type="entry name" value="MFS general substrate transporter like domains"/>
    <property type="match status" value="1"/>
</dbReference>
<dbReference type="GO" id="GO:0022857">
    <property type="term" value="F:transmembrane transporter activity"/>
    <property type="evidence" value="ECO:0007669"/>
    <property type="project" value="InterPro"/>
</dbReference>
<dbReference type="RefSeq" id="WP_210599447.1">
    <property type="nucleotide sequence ID" value="NZ_JAGKSQ010000017.1"/>
</dbReference>
<keyword evidence="5 8" id="KW-0812">Transmembrane</keyword>
<organism evidence="10 11">
    <name type="scientific">Halalkalibacter suaedae</name>
    <dbReference type="NCBI Taxonomy" id="2822140"/>
    <lineage>
        <taxon>Bacteria</taxon>
        <taxon>Bacillati</taxon>
        <taxon>Bacillota</taxon>
        <taxon>Bacilli</taxon>
        <taxon>Bacillales</taxon>
        <taxon>Bacillaceae</taxon>
        <taxon>Halalkalibacter</taxon>
    </lineage>
</organism>
<comment type="caution">
    <text evidence="10">The sequence shown here is derived from an EMBL/GenBank/DDBJ whole genome shotgun (WGS) entry which is preliminary data.</text>
</comment>
<evidence type="ECO:0000256" key="3">
    <source>
        <dbReference type="ARBA" id="ARBA00022448"/>
    </source>
</evidence>